<dbReference type="RefSeq" id="WP_191683943.1">
    <property type="nucleotide sequence ID" value="NZ_JACSQW010000004.1"/>
</dbReference>
<evidence type="ECO:0000313" key="1">
    <source>
        <dbReference type="EMBL" id="MBD7894570.1"/>
    </source>
</evidence>
<protein>
    <submittedName>
        <fullName evidence="1">Uncharacterized protein</fullName>
    </submittedName>
</protein>
<organism evidence="1 2">
    <name type="scientific">Limosilactobacillus avistercoris</name>
    <dbReference type="NCBI Taxonomy" id="2762243"/>
    <lineage>
        <taxon>Bacteria</taxon>
        <taxon>Bacillati</taxon>
        <taxon>Bacillota</taxon>
        <taxon>Bacilli</taxon>
        <taxon>Lactobacillales</taxon>
        <taxon>Lactobacillaceae</taxon>
        <taxon>Limosilactobacillus</taxon>
    </lineage>
</organism>
<reference evidence="1 2" key="1">
    <citation type="submission" date="2020-08" db="EMBL/GenBank/DDBJ databases">
        <title>A Genomic Blueprint of the Chicken Gut Microbiome.</title>
        <authorList>
            <person name="Gilroy R."/>
            <person name="Ravi A."/>
            <person name="Getino M."/>
            <person name="Pursley I."/>
            <person name="Horton D.L."/>
            <person name="Alikhan N.-F."/>
            <person name="Baker D."/>
            <person name="Gharbi K."/>
            <person name="Hall N."/>
            <person name="Watson M."/>
            <person name="Adriaenssens E.M."/>
            <person name="Foster-Nyarko E."/>
            <person name="Jarju S."/>
            <person name="Secka A."/>
            <person name="Antonio M."/>
            <person name="Oren A."/>
            <person name="Chaudhuri R."/>
            <person name="La Ragione R.M."/>
            <person name="Hildebrand F."/>
            <person name="Pallen M.J."/>
        </authorList>
    </citation>
    <scope>NUCLEOTIDE SEQUENCE [LARGE SCALE GENOMIC DNA]</scope>
    <source>
        <strain evidence="1 2">Sa3CUN2</strain>
    </source>
</reference>
<dbReference type="Proteomes" id="UP000616837">
    <property type="component" value="Unassembled WGS sequence"/>
</dbReference>
<comment type="caution">
    <text evidence="1">The sequence shown here is derived from an EMBL/GenBank/DDBJ whole genome shotgun (WGS) entry which is preliminary data.</text>
</comment>
<accession>A0ABR8PBB7</accession>
<evidence type="ECO:0000313" key="2">
    <source>
        <dbReference type="Proteomes" id="UP000616837"/>
    </source>
</evidence>
<gene>
    <name evidence="1" type="ORF">H9564_02335</name>
</gene>
<name>A0ABR8PBB7_9LACO</name>
<proteinExistence type="predicted"/>
<keyword evidence="2" id="KW-1185">Reference proteome</keyword>
<sequence length="79" mass="9714">MSRQRKRHPDTVNAGKMYMAERKASFKVGYYSDRKRWRAVSRLIGWPPKRLYWWGFMNWVGYQHPEAYSLEVKYLRGRK</sequence>
<dbReference type="EMBL" id="JACSQW010000004">
    <property type="protein sequence ID" value="MBD7894570.1"/>
    <property type="molecule type" value="Genomic_DNA"/>
</dbReference>